<dbReference type="GO" id="GO:0050660">
    <property type="term" value="F:flavin adenine dinucleotide binding"/>
    <property type="evidence" value="ECO:0007669"/>
    <property type="project" value="InterPro"/>
</dbReference>
<evidence type="ECO:0000259" key="8">
    <source>
        <dbReference type="Pfam" id="PF02771"/>
    </source>
</evidence>
<dbReference type="SUPFAM" id="SSF47203">
    <property type="entry name" value="Acyl-CoA dehydrogenase C-terminal domain-like"/>
    <property type="match status" value="1"/>
</dbReference>
<dbReference type="EMBL" id="BBNO01000002">
    <property type="protein sequence ID" value="GAO07113.1"/>
    <property type="molecule type" value="Genomic_DNA"/>
</dbReference>
<sequence>MDFTPTPEQAAARELAAEIFGDLSTPERLAAGGSGTDAALWKALCAAGLPGAAEETGLLGLVLMLEEQGRTTAQVPFAATCVYGLLAIGAHGSAEQRARLLPPLRTGEAVATGAFPARRGGVRAEGTADGAEDGTADGAKDVPRSGGRSDGRSDPTADGTKDGRSDPTADPTADRTADGTGRLTGVVPVVPWLCAATHVLVPDGVTRTLWLVRTDAPGVRWDPVETTAPWSAGRLTLDDAPAERLGPDAPAERLGPDARAERLGLDAPAERLGPDAPAERLGSDAPAERLGPDAPAERLGPDARAECLAPAPSALPHPARPAVRDAYADILALARTAFAGLQAGVAAGSLARAVAHTTTREQFGRPLSTNQGVLLRAADAHMDIEAIRLTAYEAAWRRDAGLDAGPHALTAAWWASEAGTRVVHTGQHLHGGIGADLDHPVHRHFLWGRQLAGYLGSGAEALEDLGELLTGERSTPAARPDQPTRTRTEAP</sequence>
<dbReference type="AlphaFoldDB" id="A0A0P4R2Y1"/>
<evidence type="ECO:0000256" key="3">
    <source>
        <dbReference type="ARBA" id="ARBA00022630"/>
    </source>
</evidence>
<reference evidence="9 10" key="2">
    <citation type="journal article" date="2015" name="Stand. Genomic Sci.">
        <title>Draft genome sequence of marine-derived Streptomyces sp. TP-A0598, a producer of anti-MRSA antibiotic lydicamycins.</title>
        <authorList>
            <person name="Komaki H."/>
            <person name="Ichikawa N."/>
            <person name="Hosoyama A."/>
            <person name="Fujita N."/>
            <person name="Igarashi Y."/>
        </authorList>
    </citation>
    <scope>NUCLEOTIDE SEQUENCE [LARGE SCALE GENOMIC DNA]</scope>
    <source>
        <strain evidence="9 10">NBRC 110027</strain>
    </source>
</reference>
<feature type="region of interest" description="Disordered" evidence="6">
    <location>
        <begin position="466"/>
        <end position="491"/>
    </location>
</feature>
<dbReference type="InterPro" id="IPR009100">
    <property type="entry name" value="AcylCoA_DH/oxidase_NM_dom_sf"/>
</dbReference>
<dbReference type="Pfam" id="PF00441">
    <property type="entry name" value="Acyl-CoA_dh_1"/>
    <property type="match status" value="1"/>
</dbReference>
<evidence type="ECO:0000256" key="1">
    <source>
        <dbReference type="ARBA" id="ARBA00001974"/>
    </source>
</evidence>
<dbReference type="SUPFAM" id="SSF56645">
    <property type="entry name" value="Acyl-CoA dehydrogenase NM domain-like"/>
    <property type="match status" value="1"/>
</dbReference>
<dbReference type="RefSeq" id="WP_042150790.1">
    <property type="nucleotide sequence ID" value="NZ_BBNO01000002.1"/>
</dbReference>
<protein>
    <submittedName>
        <fullName evidence="9">Acyl-CoA dehydrogenase</fullName>
    </submittedName>
</protein>
<evidence type="ECO:0000313" key="9">
    <source>
        <dbReference type="EMBL" id="GAO07113.1"/>
    </source>
</evidence>
<dbReference type="Gene3D" id="1.20.140.10">
    <property type="entry name" value="Butyryl-CoA Dehydrogenase, subunit A, domain 3"/>
    <property type="match status" value="1"/>
</dbReference>
<keyword evidence="4" id="KW-0274">FAD</keyword>
<dbReference type="InterPro" id="IPR009075">
    <property type="entry name" value="AcylCo_DH/oxidase_C"/>
</dbReference>
<evidence type="ECO:0000259" key="7">
    <source>
        <dbReference type="Pfam" id="PF00441"/>
    </source>
</evidence>
<feature type="compositionally biased region" description="Basic and acidic residues" evidence="6">
    <location>
        <begin position="138"/>
        <end position="177"/>
    </location>
</feature>
<organism evidence="9 10">
    <name type="scientific">Streptomyces lydicamycinicus</name>
    <dbReference type="NCBI Taxonomy" id="1546107"/>
    <lineage>
        <taxon>Bacteria</taxon>
        <taxon>Bacillati</taxon>
        <taxon>Actinomycetota</taxon>
        <taxon>Actinomycetes</taxon>
        <taxon>Kitasatosporales</taxon>
        <taxon>Streptomycetaceae</taxon>
        <taxon>Streptomyces</taxon>
    </lineage>
</organism>
<evidence type="ECO:0000256" key="6">
    <source>
        <dbReference type="SAM" id="MobiDB-lite"/>
    </source>
</evidence>
<dbReference type="PANTHER" id="PTHR43884:SF20">
    <property type="entry name" value="ACYL-COA DEHYDROGENASE FADE28"/>
    <property type="match status" value="1"/>
</dbReference>
<name>A0A0P4R2Y1_9ACTN</name>
<evidence type="ECO:0000256" key="2">
    <source>
        <dbReference type="ARBA" id="ARBA00009347"/>
    </source>
</evidence>
<proteinExistence type="inferred from homology"/>
<feature type="region of interest" description="Disordered" evidence="6">
    <location>
        <begin position="266"/>
        <end position="298"/>
    </location>
</feature>
<dbReference type="GO" id="GO:0003995">
    <property type="term" value="F:acyl-CoA dehydrogenase activity"/>
    <property type="evidence" value="ECO:0007669"/>
    <property type="project" value="TreeGrafter"/>
</dbReference>
<dbReference type="Proteomes" id="UP000048965">
    <property type="component" value="Unassembled WGS sequence"/>
</dbReference>
<gene>
    <name evidence="9" type="ORF">TPA0598_02_03520</name>
</gene>
<dbReference type="Gene3D" id="2.40.110.10">
    <property type="entry name" value="Butyryl-CoA Dehydrogenase, subunit A, domain 2"/>
    <property type="match status" value="1"/>
</dbReference>
<dbReference type="PANTHER" id="PTHR43884">
    <property type="entry name" value="ACYL-COA DEHYDROGENASE"/>
    <property type="match status" value="1"/>
</dbReference>
<dbReference type="Pfam" id="PF02771">
    <property type="entry name" value="Acyl-CoA_dh_N"/>
    <property type="match status" value="1"/>
</dbReference>
<dbReference type="InterPro" id="IPR013786">
    <property type="entry name" value="AcylCoA_DH/ox_N"/>
</dbReference>
<dbReference type="InterPro" id="IPR036250">
    <property type="entry name" value="AcylCo_DH-like_C"/>
</dbReference>
<dbReference type="OrthoDB" id="4319499at2"/>
<accession>A0A0P4R2Y1</accession>
<keyword evidence="3" id="KW-0285">Flavoprotein</keyword>
<feature type="domain" description="Acyl-CoA dehydrogenase/oxidase C-terminal" evidence="7">
    <location>
        <begin position="331"/>
        <end position="458"/>
    </location>
</feature>
<feature type="compositionally biased region" description="Basic and acidic residues" evidence="6">
    <location>
        <begin position="482"/>
        <end position="491"/>
    </location>
</feature>
<comment type="cofactor">
    <cofactor evidence="1">
        <name>FAD</name>
        <dbReference type="ChEBI" id="CHEBI:57692"/>
    </cofactor>
</comment>
<evidence type="ECO:0000256" key="4">
    <source>
        <dbReference type="ARBA" id="ARBA00022827"/>
    </source>
</evidence>
<feature type="region of interest" description="Disordered" evidence="6">
    <location>
        <begin position="115"/>
        <end position="182"/>
    </location>
</feature>
<keyword evidence="5" id="KW-0560">Oxidoreductase</keyword>
<dbReference type="InterPro" id="IPR046373">
    <property type="entry name" value="Acyl-CoA_Oxase/DH_mid-dom_sf"/>
</dbReference>
<comment type="caution">
    <text evidence="9">The sequence shown here is derived from an EMBL/GenBank/DDBJ whole genome shotgun (WGS) entry which is preliminary data.</text>
</comment>
<comment type="similarity">
    <text evidence="2">Belongs to the acyl-CoA dehydrogenase family.</text>
</comment>
<evidence type="ECO:0000256" key="5">
    <source>
        <dbReference type="ARBA" id="ARBA00023002"/>
    </source>
</evidence>
<dbReference type="InterPro" id="IPR037069">
    <property type="entry name" value="AcylCoA_DH/ox_N_sf"/>
</dbReference>
<feature type="domain" description="Acyl-CoA dehydrogenase/oxidase N-terminal" evidence="8">
    <location>
        <begin position="6"/>
        <end position="108"/>
    </location>
</feature>
<dbReference type="Gene3D" id="1.10.540.10">
    <property type="entry name" value="Acyl-CoA dehydrogenase/oxidase, N-terminal domain"/>
    <property type="match status" value="1"/>
</dbReference>
<keyword evidence="10" id="KW-1185">Reference proteome</keyword>
<evidence type="ECO:0000313" key="10">
    <source>
        <dbReference type="Proteomes" id="UP000048965"/>
    </source>
</evidence>
<reference evidence="10" key="1">
    <citation type="submission" date="2014-09" db="EMBL/GenBank/DDBJ databases">
        <title>Whole genome shotgun sequence of Streptomyces sp. NBRC 110027.</title>
        <authorList>
            <person name="Komaki H."/>
            <person name="Ichikawa N."/>
            <person name="Katano-Makiyama Y."/>
            <person name="Hosoyama A."/>
            <person name="Hashimoto M."/>
            <person name="Uohara A."/>
            <person name="Kitahashi Y."/>
            <person name="Ohji S."/>
            <person name="Kimura A."/>
            <person name="Yamazoe A."/>
            <person name="Igarashi Y."/>
            <person name="Fujita N."/>
        </authorList>
    </citation>
    <scope>NUCLEOTIDE SEQUENCE [LARGE SCALE GENOMIC DNA]</scope>
    <source>
        <strain evidence="10">NBRC 110027</strain>
    </source>
</reference>